<dbReference type="Proteomes" id="UP000013827">
    <property type="component" value="Unassembled WGS sequence"/>
</dbReference>
<dbReference type="GeneID" id="17253466"/>
<dbReference type="KEGG" id="ehx:EMIHUDRAFT_198701"/>
<accession>A0A0D3KBS8</accession>
<dbReference type="PaxDb" id="2903-EOD07291"/>
<dbReference type="GeneID" id="17278484"/>
<evidence type="ECO:0000313" key="1">
    <source>
        <dbReference type="EnsemblProtists" id="EOD33213"/>
    </source>
</evidence>
<reference evidence="2" key="1">
    <citation type="journal article" date="2013" name="Nature">
        <title>Pan genome of the phytoplankton Emiliania underpins its global distribution.</title>
        <authorList>
            <person name="Read B.A."/>
            <person name="Kegel J."/>
            <person name="Klute M.J."/>
            <person name="Kuo A."/>
            <person name="Lefebvre S.C."/>
            <person name="Maumus F."/>
            <person name="Mayer C."/>
            <person name="Miller J."/>
            <person name="Monier A."/>
            <person name="Salamov A."/>
            <person name="Young J."/>
            <person name="Aguilar M."/>
            <person name="Claverie J.M."/>
            <person name="Frickenhaus S."/>
            <person name="Gonzalez K."/>
            <person name="Herman E.K."/>
            <person name="Lin Y.C."/>
            <person name="Napier J."/>
            <person name="Ogata H."/>
            <person name="Sarno A.F."/>
            <person name="Shmutz J."/>
            <person name="Schroeder D."/>
            <person name="de Vargas C."/>
            <person name="Verret F."/>
            <person name="von Dassow P."/>
            <person name="Valentin K."/>
            <person name="Van de Peer Y."/>
            <person name="Wheeler G."/>
            <person name="Dacks J.B."/>
            <person name="Delwiche C.F."/>
            <person name="Dyhrman S.T."/>
            <person name="Glockner G."/>
            <person name="John U."/>
            <person name="Richards T."/>
            <person name="Worden A.Z."/>
            <person name="Zhang X."/>
            <person name="Grigoriev I.V."/>
            <person name="Allen A.E."/>
            <person name="Bidle K."/>
            <person name="Borodovsky M."/>
            <person name="Bowler C."/>
            <person name="Brownlee C."/>
            <person name="Cock J.M."/>
            <person name="Elias M."/>
            <person name="Gladyshev V.N."/>
            <person name="Groth M."/>
            <person name="Guda C."/>
            <person name="Hadaegh A."/>
            <person name="Iglesias-Rodriguez M.D."/>
            <person name="Jenkins J."/>
            <person name="Jones B.M."/>
            <person name="Lawson T."/>
            <person name="Leese F."/>
            <person name="Lindquist E."/>
            <person name="Lobanov A."/>
            <person name="Lomsadze A."/>
            <person name="Malik S.B."/>
            <person name="Marsh M.E."/>
            <person name="Mackinder L."/>
            <person name="Mock T."/>
            <person name="Mueller-Roeber B."/>
            <person name="Pagarete A."/>
            <person name="Parker M."/>
            <person name="Probert I."/>
            <person name="Quesneville H."/>
            <person name="Raines C."/>
            <person name="Rensing S.A."/>
            <person name="Riano-Pachon D.M."/>
            <person name="Richier S."/>
            <person name="Rokitta S."/>
            <person name="Shiraiwa Y."/>
            <person name="Soanes D.M."/>
            <person name="van der Giezen M."/>
            <person name="Wahlund T.M."/>
            <person name="Williams B."/>
            <person name="Wilson W."/>
            <person name="Wolfe G."/>
            <person name="Wurch L.L."/>
        </authorList>
    </citation>
    <scope>NUCLEOTIDE SEQUENCE</scope>
</reference>
<dbReference type="EnsemblProtists" id="EOD07291">
    <property type="protein sequence ID" value="EOD07291"/>
    <property type="gene ID" value="EMIHUDRAFT_198701"/>
</dbReference>
<reference evidence="1" key="2">
    <citation type="submission" date="2024-10" db="UniProtKB">
        <authorList>
            <consortium name="EnsemblProtists"/>
        </authorList>
    </citation>
    <scope>IDENTIFICATION</scope>
</reference>
<protein>
    <submittedName>
        <fullName evidence="1">Uncharacterized protein</fullName>
    </submittedName>
</protein>
<organism evidence="1 2">
    <name type="scientific">Emiliania huxleyi (strain CCMP1516)</name>
    <dbReference type="NCBI Taxonomy" id="280463"/>
    <lineage>
        <taxon>Eukaryota</taxon>
        <taxon>Haptista</taxon>
        <taxon>Haptophyta</taxon>
        <taxon>Prymnesiophyceae</taxon>
        <taxon>Isochrysidales</taxon>
        <taxon>Noelaerhabdaceae</taxon>
        <taxon>Emiliania</taxon>
    </lineage>
</organism>
<dbReference type="RefSeq" id="XP_005785642.1">
    <property type="nucleotide sequence ID" value="XM_005785585.1"/>
</dbReference>
<dbReference type="RefSeq" id="XP_005759720.1">
    <property type="nucleotide sequence ID" value="XM_005759663.1"/>
</dbReference>
<keyword evidence="2" id="KW-1185">Reference proteome</keyword>
<sequence>MADAAPGLRLLQLVEECRLKAEANAATEALLRAATVAAGRNSGSANDGEGGGTASPLSSHFSSEFIALGKTANEEDDSDGAAHLFAAAFVLLPRVSTLFSFANMRLKKGRVHAAREIYRRVADAEHNDDGTVPT</sequence>
<dbReference type="HOGENOM" id="CLU_1900180_0_0_1"/>
<dbReference type="AlphaFoldDB" id="A0A0D3KBS8"/>
<evidence type="ECO:0000313" key="2">
    <source>
        <dbReference type="Proteomes" id="UP000013827"/>
    </source>
</evidence>
<dbReference type="KEGG" id="ehx:EMIHUDRAFT_202455"/>
<dbReference type="EnsemblProtists" id="EOD33213">
    <property type="protein sequence ID" value="EOD33213"/>
    <property type="gene ID" value="EMIHUDRAFT_202455"/>
</dbReference>
<proteinExistence type="predicted"/>
<name>A0A0D3KBS8_EMIH1</name>